<feature type="compositionally biased region" description="Polar residues" evidence="2">
    <location>
        <begin position="29"/>
        <end position="42"/>
    </location>
</feature>
<dbReference type="InterPro" id="IPR014894">
    <property type="entry name" value="DcrB/EagT6"/>
</dbReference>
<gene>
    <name evidence="1 5" type="primary">dcrB</name>
    <name evidence="4" type="ORF">CRN84_00770</name>
    <name evidence="5" type="ORF">NCTC12282_00602</name>
</gene>
<dbReference type="PROSITE" id="PS51257">
    <property type="entry name" value="PROKAR_LIPOPROTEIN"/>
    <property type="match status" value="1"/>
</dbReference>
<keyword evidence="1" id="KW-0449">Lipoprotein</keyword>
<feature type="chain" id="PRO_5033301065" description="Inner membrane lipoprotein DcrB" evidence="3">
    <location>
        <begin position="22"/>
        <end position="186"/>
    </location>
</feature>
<sequence length="186" mass="20051">MQKLVKIVGLCLFAVSLAACDGSKDQPAPTGSNTSATQSGEQTTVLGGKVSFTIPEGLQDQNGSNTSQTSNMAVYADNSAQKMLIVISSSMPGDSLENLISRMESQQKMRDTEMTVLTKKGVSAGNQTLQRLDTLIRIDGKRNYSSTLLTQIDQQLLTMQITFPADRQAEGEKAVQTFIDSIKINP</sequence>
<evidence type="ECO:0000256" key="1">
    <source>
        <dbReference type="HAMAP-Rule" id="MF_02248"/>
    </source>
</evidence>
<feature type="signal peptide" evidence="3">
    <location>
        <begin position="1"/>
        <end position="21"/>
    </location>
</feature>
<dbReference type="Proteomes" id="UP000373449">
    <property type="component" value="Unassembled WGS sequence"/>
</dbReference>
<reference evidence="6" key="2">
    <citation type="submission" date="2017-09" db="EMBL/GenBank/DDBJ databases">
        <title>FDA dAtabase for Regulatory Grade micrObial Sequences (FDA-ARGOS): Supporting development and validation of Infectious Disease Dx tests.</title>
        <authorList>
            <person name="Minogue T."/>
            <person name="Wolcott M."/>
            <person name="Wasieloski L."/>
            <person name="Aguilar W."/>
            <person name="Moore D."/>
            <person name="Tallon L."/>
            <person name="Sadzewicz L."/>
            <person name="Ott S."/>
            <person name="Zhao X."/>
            <person name="Nagaraj S."/>
            <person name="Vavikolanu K."/>
            <person name="Aluvathingal J."/>
            <person name="Nadendla S."/>
            <person name="Sichtig H."/>
        </authorList>
    </citation>
    <scope>NUCLEOTIDE SEQUENCE [LARGE SCALE GENOMIC DNA]</scope>
    <source>
        <strain evidence="6">FDAARGOS_387</strain>
    </source>
</reference>
<keyword evidence="1" id="KW-1003">Cell membrane</keyword>
<evidence type="ECO:0000313" key="7">
    <source>
        <dbReference type="Proteomes" id="UP000373449"/>
    </source>
</evidence>
<accession>A0A2C6DHR9</accession>
<dbReference type="RefSeq" id="WP_029093901.1">
    <property type="nucleotide sequence ID" value="NZ_CAADJA010000002.1"/>
</dbReference>
<dbReference type="HAMAP" id="MF_02248">
    <property type="entry name" value="DcrB"/>
    <property type="match status" value="1"/>
</dbReference>
<dbReference type="Proteomes" id="UP000224974">
    <property type="component" value="Unassembled WGS sequence"/>
</dbReference>
<name>A0A2C6DHR9_9GAMM</name>
<comment type="function">
    <text evidence="1">Plays a role in cell envelope biogenesis, maintenance of cell envelope integrity and membrane homeostasis. Essential for lipoprotein maturation under conditions where membrane fluidity may be altered.</text>
</comment>
<feature type="region of interest" description="Disordered" evidence="2">
    <location>
        <begin position="23"/>
        <end position="42"/>
    </location>
</feature>
<keyword evidence="1 3" id="KW-0732">Signal</keyword>
<dbReference type="Pfam" id="PF08786">
    <property type="entry name" value="DcrB"/>
    <property type="match status" value="1"/>
</dbReference>
<keyword evidence="6" id="KW-1185">Reference proteome</keyword>
<organism evidence="4 6">
    <name type="scientific">Budvicia aquatica</name>
    <dbReference type="NCBI Taxonomy" id="82979"/>
    <lineage>
        <taxon>Bacteria</taxon>
        <taxon>Pseudomonadati</taxon>
        <taxon>Pseudomonadota</taxon>
        <taxon>Gammaproteobacteria</taxon>
        <taxon>Enterobacterales</taxon>
        <taxon>Budviciaceae</taxon>
        <taxon>Budvicia</taxon>
    </lineage>
</organism>
<dbReference type="OrthoDB" id="6476276at2"/>
<evidence type="ECO:0000256" key="2">
    <source>
        <dbReference type="SAM" id="MobiDB-lite"/>
    </source>
</evidence>
<proteinExistence type="inferred from homology"/>
<evidence type="ECO:0000256" key="3">
    <source>
        <dbReference type="SAM" id="SignalP"/>
    </source>
</evidence>
<comment type="similarity">
    <text evidence="1">Belongs to the DcrB family.</text>
</comment>
<evidence type="ECO:0000313" key="5">
    <source>
        <dbReference type="EMBL" id="VFS45719.1"/>
    </source>
</evidence>
<reference evidence="4" key="1">
    <citation type="submission" date="2017-09" db="EMBL/GenBank/DDBJ databases">
        <title>FDA dAtabase for Regulatory Grade micrObial Sequences (FDA-ARGOS): Supporting development and validation of Infectious Disease Dx tests.</title>
        <authorList>
            <person name="Minogue T."/>
            <person name="Wolcott M."/>
            <person name="Wasieloski L."/>
            <person name="Aguilar W."/>
            <person name="Moore D."/>
            <person name="Tallon L.J."/>
            <person name="Sadzewicz L."/>
            <person name="Ott S."/>
            <person name="Zhao X."/>
            <person name="Nagaraj S."/>
            <person name="Vavikolanu K."/>
            <person name="Aluvathingal J."/>
            <person name="Nadendla S."/>
            <person name="Sichtig H."/>
        </authorList>
    </citation>
    <scope>NUCLEOTIDE SEQUENCE</scope>
    <source>
        <strain evidence="4">FDAARGOS_387</strain>
    </source>
</reference>
<reference evidence="5 7" key="3">
    <citation type="submission" date="2019-03" db="EMBL/GenBank/DDBJ databases">
        <authorList>
            <consortium name="Pathogen Informatics"/>
        </authorList>
    </citation>
    <scope>NUCLEOTIDE SEQUENCE [LARGE SCALE GENOMIC DNA]</scope>
    <source>
        <strain evidence="5 7">NCTC12282</strain>
    </source>
</reference>
<keyword evidence="1" id="KW-0564">Palmitate</keyword>
<dbReference type="Gene3D" id="3.40.1000.10">
    <property type="entry name" value="Mog1/PsbP, alpha/beta/alpha sandwich"/>
    <property type="match status" value="1"/>
</dbReference>
<evidence type="ECO:0000313" key="6">
    <source>
        <dbReference type="Proteomes" id="UP000224974"/>
    </source>
</evidence>
<keyword evidence="1" id="KW-0472">Membrane</keyword>
<dbReference type="GO" id="GO:0005886">
    <property type="term" value="C:plasma membrane"/>
    <property type="evidence" value="ECO:0007669"/>
    <property type="project" value="UniProtKB-SubCell"/>
</dbReference>
<comment type="subcellular location">
    <subcellularLocation>
        <location evidence="1">Cell membrane</location>
        <topology evidence="1">Lipid-anchor</topology>
        <orientation evidence="1">Periplasmic side</orientation>
    </subcellularLocation>
</comment>
<evidence type="ECO:0000313" key="4">
    <source>
        <dbReference type="EMBL" id="PHI27975.1"/>
    </source>
</evidence>
<dbReference type="EMBL" id="CAADJA010000002">
    <property type="protein sequence ID" value="VFS45719.1"/>
    <property type="molecule type" value="Genomic_DNA"/>
</dbReference>
<dbReference type="STRING" id="1111728.GCA_000427805_04710"/>
<dbReference type="EMBL" id="PDDX01000001">
    <property type="protein sequence ID" value="PHI27975.1"/>
    <property type="molecule type" value="Genomic_DNA"/>
</dbReference>
<dbReference type="InterPro" id="IPR046406">
    <property type="entry name" value="DcrB"/>
</dbReference>
<protein>
    <recommendedName>
        <fullName evidence="1">Inner membrane lipoprotein DcrB</fullName>
    </recommendedName>
</protein>
<dbReference type="AlphaFoldDB" id="A0A2C6DHR9"/>